<proteinExistence type="predicted"/>
<dbReference type="Pfam" id="PF06224">
    <property type="entry name" value="AlkZ-like"/>
    <property type="match status" value="1"/>
</dbReference>
<name>A0ABW6WAE4_9ACTN</name>
<dbReference type="Proteomes" id="UP001602245">
    <property type="component" value="Unassembled WGS sequence"/>
</dbReference>
<protein>
    <submittedName>
        <fullName evidence="1">Winged helix-turn-helix domain-containing protein</fullName>
    </submittedName>
</protein>
<dbReference type="PANTHER" id="PTHR30528">
    <property type="entry name" value="CYTOPLASMIC PROTEIN"/>
    <property type="match status" value="1"/>
</dbReference>
<reference evidence="1 2" key="1">
    <citation type="submission" date="2024-10" db="EMBL/GenBank/DDBJ databases">
        <title>The Natural Products Discovery Center: Release of the First 8490 Sequenced Strains for Exploring Actinobacteria Biosynthetic Diversity.</title>
        <authorList>
            <person name="Kalkreuter E."/>
            <person name="Kautsar S.A."/>
            <person name="Yang D."/>
            <person name="Bader C.D."/>
            <person name="Teijaro C.N."/>
            <person name="Fluegel L."/>
            <person name="Davis C.M."/>
            <person name="Simpson J.R."/>
            <person name="Lauterbach L."/>
            <person name="Steele A.D."/>
            <person name="Gui C."/>
            <person name="Meng S."/>
            <person name="Li G."/>
            <person name="Viehrig K."/>
            <person name="Ye F."/>
            <person name="Su P."/>
            <person name="Kiefer A.F."/>
            <person name="Nichols A."/>
            <person name="Cepeda A.J."/>
            <person name="Yan W."/>
            <person name="Fan B."/>
            <person name="Jiang Y."/>
            <person name="Adhikari A."/>
            <person name="Zheng C.-J."/>
            <person name="Schuster L."/>
            <person name="Cowan T.M."/>
            <person name="Smanski M.J."/>
            <person name="Chevrette M.G."/>
            <person name="De Carvalho L.P.S."/>
            <person name="Shen B."/>
        </authorList>
    </citation>
    <scope>NUCLEOTIDE SEQUENCE [LARGE SCALE GENOMIC DNA]</scope>
    <source>
        <strain evidence="1 2">NPDC000087</strain>
    </source>
</reference>
<accession>A0ABW6WAE4</accession>
<evidence type="ECO:0000313" key="2">
    <source>
        <dbReference type="Proteomes" id="UP001602245"/>
    </source>
</evidence>
<comment type="caution">
    <text evidence="1">The sequence shown here is derived from an EMBL/GenBank/DDBJ whole genome shotgun (WGS) entry which is preliminary data.</text>
</comment>
<evidence type="ECO:0000313" key="1">
    <source>
        <dbReference type="EMBL" id="MFF5289896.1"/>
    </source>
</evidence>
<gene>
    <name evidence="1" type="ORF">ACFY35_10670</name>
</gene>
<dbReference type="InterPro" id="IPR009351">
    <property type="entry name" value="AlkZ-like"/>
</dbReference>
<keyword evidence="2" id="KW-1185">Reference proteome</keyword>
<dbReference type="EMBL" id="JBIAZU010000002">
    <property type="protein sequence ID" value="MFF5289896.1"/>
    <property type="molecule type" value="Genomic_DNA"/>
</dbReference>
<dbReference type="RefSeq" id="WP_020511566.1">
    <property type="nucleotide sequence ID" value="NZ_JBIAZU010000002.1"/>
</dbReference>
<dbReference type="PANTHER" id="PTHR30528:SF0">
    <property type="entry name" value="CYTOPLASMIC PROTEIN"/>
    <property type="match status" value="1"/>
</dbReference>
<sequence>MVVPVAAARRIWLHAQRLDVAEPFGGGPGAALVAIEHLGYVQIDSINVIERAHHHILWTRIPAYRRSDLHRAQTVDKAVFETWTHALSYVPTGDYKYFTPAMRDRRTGPWLSWNKGITAEDVRAAVKRIRDHGPLKISEIKDDVLVAKDWAWASRKPSKRALDIACTWGLVTVSERTGIIKTYELTERHFGWGKPPRAATEKQVTAYRLDRALRSQGLVSLASACHNEPRAKPAVRELIEERVRRGELVPVTIGDATRAEHWATPETLETIPEPVGGIVHLLSPFDPLVILRKRLEFFFGYAHVFEAYVPKEKRVFGYFALPVLVDDEIVAVVDLKADRAAGTLLIRQWTWVGTGNDRTHRHRIEDALTRFEQFQLNGAFHR</sequence>
<organism evidence="1 2">
    <name type="scientific">Paractinoplanes globisporus</name>
    <dbReference type="NCBI Taxonomy" id="113565"/>
    <lineage>
        <taxon>Bacteria</taxon>
        <taxon>Bacillati</taxon>
        <taxon>Actinomycetota</taxon>
        <taxon>Actinomycetes</taxon>
        <taxon>Micromonosporales</taxon>
        <taxon>Micromonosporaceae</taxon>
        <taxon>Paractinoplanes</taxon>
    </lineage>
</organism>